<proteinExistence type="predicted"/>
<evidence type="ECO:0000313" key="2">
    <source>
        <dbReference type="Proteomes" id="UP000238205"/>
    </source>
</evidence>
<name>A0A2T0VY61_9LACT</name>
<protein>
    <submittedName>
        <fullName evidence="1">Uncharacterized protein</fullName>
    </submittedName>
</protein>
<gene>
    <name evidence="1" type="ORF">CLV38_12927</name>
</gene>
<reference evidence="1 2" key="1">
    <citation type="submission" date="2018-03" db="EMBL/GenBank/DDBJ databases">
        <title>Genomic Encyclopedia of Archaeal and Bacterial Type Strains, Phase II (KMG-II): from individual species to whole genera.</title>
        <authorList>
            <person name="Goeker M."/>
        </authorList>
    </citation>
    <scope>NUCLEOTIDE SEQUENCE [LARGE SCALE GENOMIC DNA]</scope>
    <source>
        <strain evidence="1 2">DSM 13175</strain>
    </source>
</reference>
<sequence length="29" mass="3408">MNAPMLLFNGVSLFKPELFIPLNVDNYFY</sequence>
<dbReference type="AlphaFoldDB" id="A0A2T0VY61"/>
<evidence type="ECO:0000313" key="1">
    <source>
        <dbReference type="EMBL" id="PRY77156.1"/>
    </source>
</evidence>
<organism evidence="1 2">
    <name type="scientific">Alkalibacterium olivapovliticus</name>
    <dbReference type="NCBI Taxonomy" id="99907"/>
    <lineage>
        <taxon>Bacteria</taxon>
        <taxon>Bacillati</taxon>
        <taxon>Bacillota</taxon>
        <taxon>Bacilli</taxon>
        <taxon>Lactobacillales</taxon>
        <taxon>Carnobacteriaceae</taxon>
        <taxon>Alkalibacterium</taxon>
    </lineage>
</organism>
<keyword evidence="2" id="KW-1185">Reference proteome</keyword>
<dbReference type="EMBL" id="PVTO01000029">
    <property type="protein sequence ID" value="PRY77156.1"/>
    <property type="molecule type" value="Genomic_DNA"/>
</dbReference>
<accession>A0A2T0VY61</accession>
<comment type="caution">
    <text evidence="1">The sequence shown here is derived from an EMBL/GenBank/DDBJ whole genome shotgun (WGS) entry which is preliminary data.</text>
</comment>
<dbReference type="Proteomes" id="UP000238205">
    <property type="component" value="Unassembled WGS sequence"/>
</dbReference>